<feature type="domain" description="GHMP kinase C-terminal" evidence="4">
    <location>
        <begin position="217"/>
        <end position="300"/>
    </location>
</feature>
<dbReference type="GO" id="GO:0016301">
    <property type="term" value="F:kinase activity"/>
    <property type="evidence" value="ECO:0007669"/>
    <property type="project" value="UniProtKB-KW"/>
</dbReference>
<dbReference type="Proteomes" id="UP000315647">
    <property type="component" value="Chromosome"/>
</dbReference>
<dbReference type="PANTHER" id="PTHR20861:SF6">
    <property type="entry name" value="BETA-RIBOFURANOSYLPHENOL 5'-PHOSPHATE SYNTHASE"/>
    <property type="match status" value="1"/>
</dbReference>
<dbReference type="AlphaFoldDB" id="A0A517Q2H4"/>
<evidence type="ECO:0000313" key="5">
    <source>
        <dbReference type="EMBL" id="QDT25829.1"/>
    </source>
</evidence>
<evidence type="ECO:0000259" key="4">
    <source>
        <dbReference type="Pfam" id="PF08544"/>
    </source>
</evidence>
<evidence type="ECO:0000256" key="1">
    <source>
        <dbReference type="ARBA" id="ARBA00022679"/>
    </source>
</evidence>
<dbReference type="EMBL" id="CP037421">
    <property type="protein sequence ID" value="QDT25829.1"/>
    <property type="molecule type" value="Genomic_DNA"/>
</dbReference>
<dbReference type="Pfam" id="PF08544">
    <property type="entry name" value="GHMP_kinases_C"/>
    <property type="match status" value="1"/>
</dbReference>
<dbReference type="InterPro" id="IPR004422">
    <property type="entry name" value="RFAP_synthase"/>
</dbReference>
<dbReference type="NCBIfam" id="TIGR00144">
    <property type="entry name" value="beta_RFAP_syn"/>
    <property type="match status" value="1"/>
</dbReference>
<evidence type="ECO:0000313" key="6">
    <source>
        <dbReference type="Proteomes" id="UP000315647"/>
    </source>
</evidence>
<dbReference type="InterPro" id="IPR014721">
    <property type="entry name" value="Ribsml_uS5_D2-typ_fold_subgr"/>
</dbReference>
<evidence type="ECO:0000259" key="3">
    <source>
        <dbReference type="Pfam" id="PF00288"/>
    </source>
</evidence>
<dbReference type="InterPro" id="IPR020568">
    <property type="entry name" value="Ribosomal_Su5_D2-typ_SF"/>
</dbReference>
<organism evidence="5 6">
    <name type="scientific">Gimesia panareensis</name>
    <dbReference type="NCBI Taxonomy" id="2527978"/>
    <lineage>
        <taxon>Bacteria</taxon>
        <taxon>Pseudomonadati</taxon>
        <taxon>Planctomycetota</taxon>
        <taxon>Planctomycetia</taxon>
        <taxon>Planctomycetales</taxon>
        <taxon>Planctomycetaceae</taxon>
        <taxon>Gimesia</taxon>
    </lineage>
</organism>
<feature type="domain" description="GHMP kinase N-terminal" evidence="3">
    <location>
        <begin position="65"/>
        <end position="137"/>
    </location>
</feature>
<dbReference type="GO" id="GO:0005524">
    <property type="term" value="F:ATP binding"/>
    <property type="evidence" value="ECO:0007669"/>
    <property type="project" value="InterPro"/>
</dbReference>
<keyword evidence="1" id="KW-0808">Transferase</keyword>
<sequence length="326" mass="34561">MSSEVILTTGSRLHWGLLSLAPRTGREFGGLGLMIEEPRLVLSIKPATTGQDCITGNAGSCEKIRTALNALRNHSETVQDHCFEITLQSEIPQHCGFGSGTQLSLALARGVAALAGESELSSVELAHHVERGARSALGVHGFASGGFLIEAGKQESSAISPLVFQAPFPAEWRILLITPQDEAGISGAVEADAIQRLGPMPVELTEKLCRLALMQLAPAVLEQNFREFATGLTEFGHTVGEFFQPAQGGVLAHPRMRELEQLLSSQGVEGIAQTSWGPTLSVVCPGNVAAQEVSSLVQQAGYGEDCLTRIVKPLNRGAAIEHLESA</sequence>
<dbReference type="InterPro" id="IPR006204">
    <property type="entry name" value="GHMP_kinase_N_dom"/>
</dbReference>
<dbReference type="InterPro" id="IPR013750">
    <property type="entry name" value="GHMP_kinase_C_dom"/>
</dbReference>
<name>A0A517Q2H4_9PLAN</name>
<gene>
    <name evidence="5" type="ORF">Enr10x_11270</name>
</gene>
<dbReference type="PIRSF" id="PIRSF004884">
    <property type="entry name" value="Sugar_kin_arch"/>
    <property type="match status" value="1"/>
</dbReference>
<evidence type="ECO:0000256" key="2">
    <source>
        <dbReference type="ARBA" id="ARBA00022777"/>
    </source>
</evidence>
<dbReference type="Pfam" id="PF00288">
    <property type="entry name" value="GHMP_kinases_N"/>
    <property type="match status" value="1"/>
</dbReference>
<keyword evidence="2" id="KW-0418">Kinase</keyword>
<accession>A0A517Q2H4</accession>
<keyword evidence="6" id="KW-1185">Reference proteome</keyword>
<dbReference type="RefSeq" id="WP_145448375.1">
    <property type="nucleotide sequence ID" value="NZ_CP037421.1"/>
</dbReference>
<dbReference type="SUPFAM" id="SSF54211">
    <property type="entry name" value="Ribosomal protein S5 domain 2-like"/>
    <property type="match status" value="1"/>
</dbReference>
<reference evidence="5 6" key="1">
    <citation type="submission" date="2019-03" db="EMBL/GenBank/DDBJ databases">
        <title>Deep-cultivation of Planctomycetes and their phenomic and genomic characterization uncovers novel biology.</title>
        <authorList>
            <person name="Wiegand S."/>
            <person name="Jogler M."/>
            <person name="Boedeker C."/>
            <person name="Pinto D."/>
            <person name="Vollmers J."/>
            <person name="Rivas-Marin E."/>
            <person name="Kohn T."/>
            <person name="Peeters S.H."/>
            <person name="Heuer A."/>
            <person name="Rast P."/>
            <person name="Oberbeckmann S."/>
            <person name="Bunk B."/>
            <person name="Jeske O."/>
            <person name="Meyerdierks A."/>
            <person name="Storesund J.E."/>
            <person name="Kallscheuer N."/>
            <person name="Luecker S."/>
            <person name="Lage O.M."/>
            <person name="Pohl T."/>
            <person name="Merkel B.J."/>
            <person name="Hornburger P."/>
            <person name="Mueller R.-W."/>
            <person name="Bruemmer F."/>
            <person name="Labrenz M."/>
            <person name="Spormann A.M."/>
            <person name="Op den Camp H."/>
            <person name="Overmann J."/>
            <person name="Amann R."/>
            <person name="Jetten M.S.M."/>
            <person name="Mascher T."/>
            <person name="Medema M.H."/>
            <person name="Devos D.P."/>
            <person name="Kaster A.-K."/>
            <person name="Ovreas L."/>
            <person name="Rohde M."/>
            <person name="Galperin M.Y."/>
            <person name="Jogler C."/>
        </authorList>
    </citation>
    <scope>NUCLEOTIDE SEQUENCE [LARGE SCALE GENOMIC DNA]</scope>
    <source>
        <strain evidence="5 6">Enr10</strain>
    </source>
</reference>
<dbReference type="Gene3D" id="3.30.230.10">
    <property type="match status" value="1"/>
</dbReference>
<proteinExistence type="predicted"/>
<protein>
    <submittedName>
        <fullName evidence="5">Uncharacterized protein</fullName>
    </submittedName>
</protein>
<dbReference type="PANTHER" id="PTHR20861">
    <property type="entry name" value="HOMOSERINE/4-DIPHOSPHOCYTIDYL-2-C-METHYL-D-ERYTHRITOL KINASE"/>
    <property type="match status" value="1"/>
</dbReference>